<name>A0A855MEA6_9GAMM</name>
<gene>
    <name evidence="2" type="ORF">F131LOC_01820</name>
</gene>
<comment type="caution">
    <text evidence="2">The sequence shown here is derived from an EMBL/GenBank/DDBJ whole genome shotgun (WGS) entry which is preliminary data.</text>
</comment>
<keyword evidence="1" id="KW-0472">Membrane</keyword>
<reference evidence="2" key="1">
    <citation type="submission" date="2017-12" db="EMBL/GenBank/DDBJ databases">
        <title>First report on the novel genomospecies/subspecies of Pectobacterium carotovorum in Russia.</title>
        <authorList>
            <person name="Shirshikov F.V."/>
            <person name="Miroshnikov K."/>
            <person name="Toshakov S.V."/>
            <person name="Kabanova A.P."/>
            <person name="Barannik A.P."/>
            <person name="Shneider M."/>
            <person name="Ignatov A.N."/>
            <person name="Miroshnikov K.A."/>
        </authorList>
    </citation>
    <scope>NUCLEOTIDE SEQUENCE [LARGE SCALE GENOMIC DNA]</scope>
    <source>
        <strain evidence="2">F131</strain>
    </source>
</reference>
<keyword evidence="1" id="KW-1133">Transmembrane helix</keyword>
<feature type="transmembrane region" description="Helical" evidence="1">
    <location>
        <begin position="59"/>
        <end position="81"/>
    </location>
</feature>
<protein>
    <submittedName>
        <fullName evidence="2">Uncharacterized protein</fullName>
    </submittedName>
</protein>
<evidence type="ECO:0000313" key="2">
    <source>
        <dbReference type="EMBL" id="POY50272.1"/>
    </source>
</evidence>
<evidence type="ECO:0000256" key="1">
    <source>
        <dbReference type="SAM" id="Phobius"/>
    </source>
</evidence>
<proteinExistence type="predicted"/>
<organism evidence="2">
    <name type="scientific">Pectobacterium versatile</name>
    <dbReference type="NCBI Taxonomy" id="2488639"/>
    <lineage>
        <taxon>Bacteria</taxon>
        <taxon>Pseudomonadati</taxon>
        <taxon>Pseudomonadota</taxon>
        <taxon>Gammaproteobacteria</taxon>
        <taxon>Enterobacterales</taxon>
        <taxon>Pectobacteriaceae</taxon>
        <taxon>Pectobacterium</taxon>
    </lineage>
</organism>
<dbReference type="EMBL" id="PDVW01000008">
    <property type="protein sequence ID" value="POY50272.1"/>
    <property type="molecule type" value="Genomic_DNA"/>
</dbReference>
<keyword evidence="1" id="KW-0812">Transmembrane</keyword>
<sequence>MRPTLRASASAVQIGLEPICRAIAALLQLELFGVYRSNGEANRSHFQFTPLIFPFRLSVFQFVLSVFQFVLPVFQFVLIVLHKKSCHTRVVGDVR</sequence>
<accession>A0A855MEA6</accession>
<dbReference type="AlphaFoldDB" id="A0A855MEA6"/>